<protein>
    <submittedName>
        <fullName evidence="2">Uncharacterized protein</fullName>
    </submittedName>
</protein>
<feature type="region of interest" description="Disordered" evidence="1">
    <location>
        <begin position="162"/>
        <end position="181"/>
    </location>
</feature>
<dbReference type="AlphaFoldDB" id="J3LLS2"/>
<evidence type="ECO:0000313" key="2">
    <source>
        <dbReference type="EnsemblPlants" id="OB03G19980.1"/>
    </source>
</evidence>
<evidence type="ECO:0000313" key="3">
    <source>
        <dbReference type="Proteomes" id="UP000006038"/>
    </source>
</evidence>
<reference evidence="2" key="1">
    <citation type="journal article" date="2013" name="Nat. Commun.">
        <title>Whole-genome sequencing of Oryza brachyantha reveals mechanisms underlying Oryza genome evolution.</title>
        <authorList>
            <person name="Chen J."/>
            <person name="Huang Q."/>
            <person name="Gao D."/>
            <person name="Wang J."/>
            <person name="Lang Y."/>
            <person name="Liu T."/>
            <person name="Li B."/>
            <person name="Bai Z."/>
            <person name="Luis Goicoechea J."/>
            <person name="Liang C."/>
            <person name="Chen C."/>
            <person name="Zhang W."/>
            <person name="Sun S."/>
            <person name="Liao Y."/>
            <person name="Zhang X."/>
            <person name="Yang L."/>
            <person name="Song C."/>
            <person name="Wang M."/>
            <person name="Shi J."/>
            <person name="Liu G."/>
            <person name="Liu J."/>
            <person name="Zhou H."/>
            <person name="Zhou W."/>
            <person name="Yu Q."/>
            <person name="An N."/>
            <person name="Chen Y."/>
            <person name="Cai Q."/>
            <person name="Wang B."/>
            <person name="Liu B."/>
            <person name="Min J."/>
            <person name="Huang Y."/>
            <person name="Wu H."/>
            <person name="Li Z."/>
            <person name="Zhang Y."/>
            <person name="Yin Y."/>
            <person name="Song W."/>
            <person name="Jiang J."/>
            <person name="Jackson S.A."/>
            <person name="Wing R.A."/>
            <person name="Wang J."/>
            <person name="Chen M."/>
        </authorList>
    </citation>
    <scope>NUCLEOTIDE SEQUENCE [LARGE SCALE GENOMIC DNA]</scope>
    <source>
        <strain evidence="2">cv. IRGC 101232</strain>
    </source>
</reference>
<name>J3LLS2_ORYBR</name>
<sequence length="207" mass="21022">LALGPGDVVQHGGGHDGVAAPVRAAGAQRRVGADLDALLPAQLPQLPLLPHRVHLHLHHGGRDGGEGEQGLELLAGEVADPDGLGEAQAGALLHGLPHRRHVERHEVVGGEGAPVPPRLHGDGPVDQVQVHVLHLKVPVHSLPECGEHPVAVGVAAPELGRDEELGAGGDHAGPHGLGGGLADGRLRLVVRRGVEVAVPGPDGPEHG</sequence>
<dbReference type="Proteomes" id="UP000006038">
    <property type="component" value="Chromosome 3"/>
</dbReference>
<organism evidence="2">
    <name type="scientific">Oryza brachyantha</name>
    <name type="common">malo sina</name>
    <dbReference type="NCBI Taxonomy" id="4533"/>
    <lineage>
        <taxon>Eukaryota</taxon>
        <taxon>Viridiplantae</taxon>
        <taxon>Streptophyta</taxon>
        <taxon>Embryophyta</taxon>
        <taxon>Tracheophyta</taxon>
        <taxon>Spermatophyta</taxon>
        <taxon>Magnoliopsida</taxon>
        <taxon>Liliopsida</taxon>
        <taxon>Poales</taxon>
        <taxon>Poaceae</taxon>
        <taxon>BOP clade</taxon>
        <taxon>Oryzoideae</taxon>
        <taxon>Oryzeae</taxon>
        <taxon>Oryzinae</taxon>
        <taxon>Oryza</taxon>
    </lineage>
</organism>
<reference evidence="2" key="2">
    <citation type="submission" date="2013-04" db="UniProtKB">
        <authorList>
            <consortium name="EnsemblPlants"/>
        </authorList>
    </citation>
    <scope>IDENTIFICATION</scope>
</reference>
<dbReference type="EnsemblPlants" id="OB03G19980.1">
    <property type="protein sequence ID" value="OB03G19980.1"/>
    <property type="gene ID" value="OB03G19980"/>
</dbReference>
<dbReference type="HOGENOM" id="CLU_100089_0_0_1"/>
<feature type="compositionally biased region" description="Gly residues" evidence="1">
    <location>
        <begin position="166"/>
        <end position="181"/>
    </location>
</feature>
<accession>J3LLS2</accession>
<keyword evidence="3" id="KW-1185">Reference proteome</keyword>
<proteinExistence type="predicted"/>
<dbReference type="Gramene" id="OB03G19980.1">
    <property type="protein sequence ID" value="OB03G19980.1"/>
    <property type="gene ID" value="OB03G19980"/>
</dbReference>
<evidence type="ECO:0000256" key="1">
    <source>
        <dbReference type="SAM" id="MobiDB-lite"/>
    </source>
</evidence>